<comment type="caution">
    <text evidence="3">The sequence shown here is derived from an EMBL/GenBank/DDBJ whole genome shotgun (WGS) entry which is preliminary data.</text>
</comment>
<gene>
    <name evidence="3" type="ORF">ACFO6W_11980</name>
</gene>
<dbReference type="InterPro" id="IPR001296">
    <property type="entry name" value="Glyco_trans_1"/>
</dbReference>
<evidence type="ECO:0000313" key="4">
    <source>
        <dbReference type="Proteomes" id="UP001596023"/>
    </source>
</evidence>
<dbReference type="Pfam" id="PF00534">
    <property type="entry name" value="Glycos_transf_1"/>
    <property type="match status" value="1"/>
</dbReference>
<dbReference type="SUPFAM" id="SSF53756">
    <property type="entry name" value="UDP-Glycosyltransferase/glycogen phosphorylase"/>
    <property type="match status" value="1"/>
</dbReference>
<dbReference type="PANTHER" id="PTHR46401">
    <property type="entry name" value="GLYCOSYLTRANSFERASE WBBK-RELATED"/>
    <property type="match status" value="1"/>
</dbReference>
<dbReference type="PANTHER" id="PTHR46401:SF2">
    <property type="entry name" value="GLYCOSYLTRANSFERASE WBBK-RELATED"/>
    <property type="match status" value="1"/>
</dbReference>
<proteinExistence type="predicted"/>
<keyword evidence="4" id="KW-1185">Reference proteome</keyword>
<dbReference type="RefSeq" id="WP_379996699.1">
    <property type="nucleotide sequence ID" value="NZ_JBHSGN010000074.1"/>
</dbReference>
<evidence type="ECO:0000313" key="3">
    <source>
        <dbReference type="EMBL" id="MFC4674415.1"/>
    </source>
</evidence>
<dbReference type="EMBL" id="JBHSGN010000074">
    <property type="protein sequence ID" value="MFC4674415.1"/>
    <property type="molecule type" value="Genomic_DNA"/>
</dbReference>
<protein>
    <submittedName>
        <fullName evidence="3">Glycosyltransferase family 4 protein</fullName>
    </submittedName>
</protein>
<dbReference type="CDD" id="cd03809">
    <property type="entry name" value="GT4_MtfB-like"/>
    <property type="match status" value="1"/>
</dbReference>
<reference evidence="4" key="1">
    <citation type="journal article" date="2019" name="Int. J. Syst. Evol. Microbiol.">
        <title>The Global Catalogue of Microorganisms (GCM) 10K type strain sequencing project: providing services to taxonomists for standard genome sequencing and annotation.</title>
        <authorList>
            <consortium name="The Broad Institute Genomics Platform"/>
            <consortium name="The Broad Institute Genome Sequencing Center for Infectious Disease"/>
            <person name="Wu L."/>
            <person name="Ma J."/>
        </authorList>
    </citation>
    <scope>NUCLEOTIDE SEQUENCE [LARGE SCALE GENOMIC DNA]</scope>
    <source>
        <strain evidence="4">CCUG 66188</strain>
    </source>
</reference>
<sequence length="326" mass="37013">MISIFFRWKRIGINSIETVFEIIDRRLLSHRNVSLPYEGASPVCLFKNIIYAYKHRTEVNHITGDTHYIAIGLGRNTILTIHDVQSALRITNPLKRFYIKLLWFYLPALIVKKITVISDFTRKELEQTIPFAKHKIVVIHDPFCSDIQYSASKAIGLQPTILHLGTKVNKNLERVIKAVEGLTCKLVVLGKMTYNQHGLMKASKICYENYYDLPYSRVLELYRNCDVVSFPSTYEGFGLPILEANAVGRPILAGDIEVLHEVAGDAVYFVDPTDTNAIKQGLVELLGNSELRLELISKGLQNVKRFAPEIIAAKYNDLYNSILGKK</sequence>
<organism evidence="3 4">
    <name type="scientific">Dysgonomonas termitidis</name>
    <dbReference type="NCBI Taxonomy" id="1516126"/>
    <lineage>
        <taxon>Bacteria</taxon>
        <taxon>Pseudomonadati</taxon>
        <taxon>Bacteroidota</taxon>
        <taxon>Bacteroidia</taxon>
        <taxon>Bacteroidales</taxon>
        <taxon>Dysgonomonadaceae</taxon>
        <taxon>Dysgonomonas</taxon>
    </lineage>
</organism>
<accession>A0ABV9KW42</accession>
<dbReference type="Gene3D" id="3.40.50.2000">
    <property type="entry name" value="Glycogen Phosphorylase B"/>
    <property type="match status" value="2"/>
</dbReference>
<evidence type="ECO:0000259" key="2">
    <source>
        <dbReference type="Pfam" id="PF00534"/>
    </source>
</evidence>
<evidence type="ECO:0000256" key="1">
    <source>
        <dbReference type="ARBA" id="ARBA00022679"/>
    </source>
</evidence>
<name>A0ABV9KW42_9BACT</name>
<feature type="domain" description="Glycosyl transferase family 1" evidence="2">
    <location>
        <begin position="159"/>
        <end position="299"/>
    </location>
</feature>
<dbReference type="Proteomes" id="UP001596023">
    <property type="component" value="Unassembled WGS sequence"/>
</dbReference>
<keyword evidence="1" id="KW-0808">Transferase</keyword>